<dbReference type="InterPro" id="IPR051209">
    <property type="entry name" value="FAD-bind_Monooxygenase_sf"/>
</dbReference>
<reference evidence="5" key="1">
    <citation type="submission" date="2023-03" db="EMBL/GenBank/DDBJ databases">
        <title>Mating type loci evolution in Malassezia.</title>
        <authorList>
            <person name="Coelho M.A."/>
        </authorList>
    </citation>
    <scope>NUCLEOTIDE SEQUENCE</scope>
    <source>
        <strain evidence="5">CBS 9431</strain>
    </source>
</reference>
<dbReference type="AlphaFoldDB" id="A0AAF0EZZ4"/>
<evidence type="ECO:0000256" key="2">
    <source>
        <dbReference type="ARBA" id="ARBA00022630"/>
    </source>
</evidence>
<dbReference type="Pfam" id="PF00743">
    <property type="entry name" value="FMO-like"/>
    <property type="match status" value="1"/>
</dbReference>
<dbReference type="InterPro" id="IPR020946">
    <property type="entry name" value="Flavin_mOase-like"/>
</dbReference>
<dbReference type="PANTHER" id="PTHR42877:SF5">
    <property type="entry name" value="L-ORNITHINE N(5)-MONOOXYGENASE-RELATED"/>
    <property type="match status" value="1"/>
</dbReference>
<proteinExistence type="inferred from homology"/>
<evidence type="ECO:0000256" key="4">
    <source>
        <dbReference type="ARBA" id="ARBA00023002"/>
    </source>
</evidence>
<organism evidence="5 6">
    <name type="scientific">Malassezia japonica</name>
    <dbReference type="NCBI Taxonomy" id="223818"/>
    <lineage>
        <taxon>Eukaryota</taxon>
        <taxon>Fungi</taxon>
        <taxon>Dikarya</taxon>
        <taxon>Basidiomycota</taxon>
        <taxon>Ustilaginomycotina</taxon>
        <taxon>Malasseziomycetes</taxon>
        <taxon>Malasseziales</taxon>
        <taxon>Malasseziaceae</taxon>
        <taxon>Malassezia</taxon>
    </lineage>
</organism>
<dbReference type="SUPFAM" id="SSF51905">
    <property type="entry name" value="FAD/NAD(P)-binding domain"/>
    <property type="match status" value="1"/>
</dbReference>
<keyword evidence="2" id="KW-0285">Flavoprotein</keyword>
<dbReference type="EMBL" id="CP119958">
    <property type="protein sequence ID" value="WFD37504.1"/>
    <property type="molecule type" value="Genomic_DNA"/>
</dbReference>
<dbReference type="RefSeq" id="XP_060120401.1">
    <property type="nucleotide sequence ID" value="XM_060264418.1"/>
</dbReference>
<dbReference type="GO" id="GO:0050661">
    <property type="term" value="F:NADP binding"/>
    <property type="evidence" value="ECO:0007669"/>
    <property type="project" value="InterPro"/>
</dbReference>
<evidence type="ECO:0000256" key="3">
    <source>
        <dbReference type="ARBA" id="ARBA00022827"/>
    </source>
</evidence>
<dbReference type="PANTHER" id="PTHR42877">
    <property type="entry name" value="L-ORNITHINE N(5)-MONOOXYGENASE-RELATED"/>
    <property type="match status" value="1"/>
</dbReference>
<sequence>MAEGPQPLPNGIQLVQDPVNLQGLKPEYHDVLVVGGGLSGVGLACKLKQTRNLTDIVLLEKLDGPAGTWEANTYPGCACDIPAPVYSFSFRQKNDWSGMYPLQAELRDYVHTVVSEYNLWDKFRFRTVGREARYDDATGLWHVISEDLPPKGSPAGTRGEMHYYVCKLFYTAVGGLSTPNPCTIPGNENFKGPIFHSARWDWSVDMKDKNVIVVGNGCSATQFVPIVAKEAKHLTQFVRSKHWYAPVFKNPASKIPGWDWLVRNVPFFMYFQRILMWLVLETHFWMATRTWMGRYLRDDWERQCREHVKKMAPKKYHDQLLPKQGELLVACRRRILDETYLPSLKRDNVDLETSKLVKIEEDAVITADGRRIPADVIVMANGFNPQTAGYPLQIRGRDMTQQEHYEKYGEGSMIAYHTCFLSGFPNMAMLVGPNSGTGHMSVIYTSERQQEYSMYIAQPVLESSRPSDAAIAHLPGSKTSGELTHVPTFDVKLKAELDEQHWIVKKMKGLVFTSCDSWYRDPKSGRVTAVYPDWQWKFALRSWFPVYDDFVYKYMPNNATSPKISLWQRVGIALGLGTTPYVDPSETTEINRKAMGA</sequence>
<dbReference type="GO" id="GO:0050660">
    <property type="term" value="F:flavin adenine dinucleotide binding"/>
    <property type="evidence" value="ECO:0007669"/>
    <property type="project" value="InterPro"/>
</dbReference>
<evidence type="ECO:0000256" key="1">
    <source>
        <dbReference type="ARBA" id="ARBA00010139"/>
    </source>
</evidence>
<protein>
    <submittedName>
        <fullName evidence="5">Uncharacterized protein</fullName>
    </submittedName>
</protein>
<dbReference type="InterPro" id="IPR036188">
    <property type="entry name" value="FAD/NAD-bd_sf"/>
</dbReference>
<keyword evidence="3" id="KW-0274">FAD</keyword>
<keyword evidence="4" id="KW-0560">Oxidoreductase</keyword>
<keyword evidence="6" id="KW-1185">Reference proteome</keyword>
<dbReference type="Proteomes" id="UP001217754">
    <property type="component" value="Chromosome 1"/>
</dbReference>
<gene>
    <name evidence="5" type="ORF">MJAP1_000448</name>
</gene>
<dbReference type="Gene3D" id="3.50.50.60">
    <property type="entry name" value="FAD/NAD(P)-binding domain"/>
    <property type="match status" value="3"/>
</dbReference>
<comment type="similarity">
    <text evidence="1">Belongs to the FAD-binding monooxygenase family.</text>
</comment>
<dbReference type="Pfam" id="PF13450">
    <property type="entry name" value="NAD_binding_8"/>
    <property type="match status" value="1"/>
</dbReference>
<accession>A0AAF0EZZ4</accession>
<dbReference type="GO" id="GO:0004499">
    <property type="term" value="F:N,N-dimethylaniline monooxygenase activity"/>
    <property type="evidence" value="ECO:0007669"/>
    <property type="project" value="InterPro"/>
</dbReference>
<evidence type="ECO:0000313" key="5">
    <source>
        <dbReference type="EMBL" id="WFD37504.1"/>
    </source>
</evidence>
<name>A0AAF0EZZ4_9BASI</name>
<evidence type="ECO:0000313" key="6">
    <source>
        <dbReference type="Proteomes" id="UP001217754"/>
    </source>
</evidence>
<dbReference type="GeneID" id="85224097"/>